<dbReference type="PANTHER" id="PTHR11533">
    <property type="entry name" value="PROTEASE M1 ZINC METALLOPROTEASE"/>
    <property type="match status" value="1"/>
</dbReference>
<dbReference type="InterPro" id="IPR014782">
    <property type="entry name" value="Peptidase_M1_dom"/>
</dbReference>
<feature type="domain" description="Peptidase M1 membrane alanine aminopeptidase" evidence="2">
    <location>
        <begin position="7"/>
        <end position="84"/>
    </location>
</feature>
<evidence type="ECO:0000313" key="5">
    <source>
        <dbReference type="Proteomes" id="UP000053660"/>
    </source>
</evidence>
<gene>
    <name evidence="4" type="ORF">OESDEN_17327</name>
</gene>
<feature type="domain" description="ERAP1-like C-terminal" evidence="3">
    <location>
        <begin position="133"/>
        <end position="245"/>
    </location>
</feature>
<reference evidence="4 5" key="1">
    <citation type="submission" date="2014-03" db="EMBL/GenBank/DDBJ databases">
        <title>Draft genome of the hookworm Oesophagostomum dentatum.</title>
        <authorList>
            <person name="Mitreva M."/>
        </authorList>
    </citation>
    <scope>NUCLEOTIDE SEQUENCE [LARGE SCALE GENOMIC DNA]</scope>
    <source>
        <strain evidence="4 5">OD-Hann</strain>
    </source>
</reference>
<evidence type="ECO:0000256" key="1">
    <source>
        <dbReference type="ARBA" id="ARBA00010136"/>
    </source>
</evidence>
<dbReference type="EMBL" id="KN576006">
    <property type="protein sequence ID" value="KHJ82978.1"/>
    <property type="molecule type" value="Genomic_DNA"/>
</dbReference>
<dbReference type="GO" id="GO:0016020">
    <property type="term" value="C:membrane"/>
    <property type="evidence" value="ECO:0007669"/>
    <property type="project" value="TreeGrafter"/>
</dbReference>
<proteinExistence type="inferred from homology"/>
<dbReference type="GO" id="GO:0043171">
    <property type="term" value="P:peptide catabolic process"/>
    <property type="evidence" value="ECO:0007669"/>
    <property type="project" value="TreeGrafter"/>
</dbReference>
<dbReference type="GO" id="GO:0008270">
    <property type="term" value="F:zinc ion binding"/>
    <property type="evidence" value="ECO:0007669"/>
    <property type="project" value="InterPro"/>
</dbReference>
<protein>
    <recommendedName>
        <fullName evidence="6">Peptidase M1 membrane alanine aminopeptidase domain-containing protein</fullName>
    </recommendedName>
</protein>
<evidence type="ECO:0000313" key="4">
    <source>
        <dbReference type="EMBL" id="KHJ82978.1"/>
    </source>
</evidence>
<dbReference type="GO" id="GO:0042277">
    <property type="term" value="F:peptide binding"/>
    <property type="evidence" value="ECO:0007669"/>
    <property type="project" value="TreeGrafter"/>
</dbReference>
<dbReference type="OrthoDB" id="5811161at2759"/>
<organism evidence="4 5">
    <name type="scientific">Oesophagostomum dentatum</name>
    <name type="common">Nodular worm</name>
    <dbReference type="NCBI Taxonomy" id="61180"/>
    <lineage>
        <taxon>Eukaryota</taxon>
        <taxon>Metazoa</taxon>
        <taxon>Ecdysozoa</taxon>
        <taxon>Nematoda</taxon>
        <taxon>Chromadorea</taxon>
        <taxon>Rhabditida</taxon>
        <taxon>Rhabditina</taxon>
        <taxon>Rhabditomorpha</taxon>
        <taxon>Strongyloidea</taxon>
        <taxon>Strongylidae</taxon>
        <taxon>Oesophagostomum</taxon>
    </lineage>
</organism>
<dbReference type="SUPFAM" id="SSF55486">
    <property type="entry name" value="Metalloproteases ('zincins'), catalytic domain"/>
    <property type="match status" value="1"/>
</dbReference>
<name>A0A0B1SCE0_OESDE</name>
<evidence type="ECO:0008006" key="6">
    <source>
        <dbReference type="Google" id="ProtNLM"/>
    </source>
</evidence>
<dbReference type="Proteomes" id="UP000053660">
    <property type="component" value="Unassembled WGS sequence"/>
</dbReference>
<dbReference type="GO" id="GO:0005615">
    <property type="term" value="C:extracellular space"/>
    <property type="evidence" value="ECO:0007669"/>
    <property type="project" value="TreeGrafter"/>
</dbReference>
<keyword evidence="5" id="KW-1185">Reference proteome</keyword>
<dbReference type="Pfam" id="PF11838">
    <property type="entry name" value="ERAP1_C"/>
    <property type="match status" value="1"/>
</dbReference>
<comment type="similarity">
    <text evidence="1">Belongs to the peptidase M1 family.</text>
</comment>
<dbReference type="PANTHER" id="PTHR11533:SF293">
    <property type="entry name" value="AMINOPEPTIDASE-2-RELATED"/>
    <property type="match status" value="1"/>
</dbReference>
<dbReference type="GO" id="GO:0006508">
    <property type="term" value="P:proteolysis"/>
    <property type="evidence" value="ECO:0007669"/>
    <property type="project" value="TreeGrafter"/>
</dbReference>
<dbReference type="Gene3D" id="1.10.390.10">
    <property type="entry name" value="Neutral Protease Domain 2"/>
    <property type="match status" value="1"/>
</dbReference>
<evidence type="ECO:0000259" key="2">
    <source>
        <dbReference type="Pfam" id="PF01433"/>
    </source>
</evidence>
<dbReference type="Gene3D" id="1.25.50.20">
    <property type="match status" value="1"/>
</dbReference>
<dbReference type="Pfam" id="PF01433">
    <property type="entry name" value="Peptidase_M1"/>
    <property type="match status" value="1"/>
</dbReference>
<dbReference type="GO" id="GO:0005737">
    <property type="term" value="C:cytoplasm"/>
    <property type="evidence" value="ECO:0007669"/>
    <property type="project" value="TreeGrafter"/>
</dbReference>
<dbReference type="InterPro" id="IPR024571">
    <property type="entry name" value="ERAP1-like_C_dom"/>
</dbReference>
<dbReference type="InterPro" id="IPR050344">
    <property type="entry name" value="Peptidase_M1_aminopeptidases"/>
</dbReference>
<evidence type="ECO:0000259" key="3">
    <source>
        <dbReference type="Pfam" id="PF11838"/>
    </source>
</evidence>
<sequence length="252" mass="29306">MISDAYPILGKIPYFKGSAMINMLSNVLHPDTLQKGLRRFIKKRAFGASNTEDLWKTLTEVCAEDGVKDWEGKSLDVSKLMKTWSYEKSFPILKVTANNKGQITYEQTSCLDTNTTWTIPVIRGDGKSESKQFFPFQYDDNSWKEFLKIIPKLDKETQSVALSDAWFFTQKGVYSWPKFLNLVQTLKWDNSLMQWSAAVPFMDTLYHRFRYHKEWAKVKQFLVSLGEDAYNRIGKSSSEDWETQLVNEIEQT</sequence>
<accession>A0A0B1SCE0</accession>
<dbReference type="GO" id="GO:0070006">
    <property type="term" value="F:metalloaminopeptidase activity"/>
    <property type="evidence" value="ECO:0007669"/>
    <property type="project" value="TreeGrafter"/>
</dbReference>
<dbReference type="InterPro" id="IPR027268">
    <property type="entry name" value="Peptidase_M4/M1_CTD_sf"/>
</dbReference>
<dbReference type="AlphaFoldDB" id="A0A0B1SCE0"/>